<dbReference type="AlphaFoldDB" id="A0A6S7JEC7"/>
<reference evidence="4" key="1">
    <citation type="submission" date="2020-04" db="EMBL/GenBank/DDBJ databases">
        <authorList>
            <person name="Alioto T."/>
            <person name="Alioto T."/>
            <person name="Gomez Garrido J."/>
        </authorList>
    </citation>
    <scope>NUCLEOTIDE SEQUENCE</scope>
    <source>
        <strain evidence="4">A484AB</strain>
    </source>
</reference>
<name>A0A6S7JEC7_PARCT</name>
<dbReference type="PANTHER" id="PTHR45792:SF8">
    <property type="entry name" value="DIACYLGLYCEROL LIPASE-ALPHA"/>
    <property type="match status" value="1"/>
</dbReference>
<dbReference type="InterPro" id="IPR052214">
    <property type="entry name" value="DAG_Lipase-Related"/>
</dbReference>
<dbReference type="OrthoDB" id="438440at2759"/>
<keyword evidence="5" id="KW-1185">Reference proteome</keyword>
<dbReference type="PANTHER" id="PTHR45792">
    <property type="entry name" value="DIACYLGLYCEROL LIPASE HOMOLOG-RELATED"/>
    <property type="match status" value="1"/>
</dbReference>
<evidence type="ECO:0000256" key="2">
    <source>
        <dbReference type="ARBA" id="ARBA00022963"/>
    </source>
</evidence>
<keyword evidence="3" id="KW-0443">Lipid metabolism</keyword>
<dbReference type="GO" id="GO:0016042">
    <property type="term" value="P:lipid catabolic process"/>
    <property type="evidence" value="ECO:0007669"/>
    <property type="project" value="UniProtKB-KW"/>
</dbReference>
<evidence type="ECO:0000313" key="5">
    <source>
        <dbReference type="Proteomes" id="UP001152795"/>
    </source>
</evidence>
<organism evidence="4 5">
    <name type="scientific">Paramuricea clavata</name>
    <name type="common">Red gorgonian</name>
    <name type="synonym">Violescent sea-whip</name>
    <dbReference type="NCBI Taxonomy" id="317549"/>
    <lineage>
        <taxon>Eukaryota</taxon>
        <taxon>Metazoa</taxon>
        <taxon>Cnidaria</taxon>
        <taxon>Anthozoa</taxon>
        <taxon>Octocorallia</taxon>
        <taxon>Malacalcyonacea</taxon>
        <taxon>Plexauridae</taxon>
        <taxon>Paramuricea</taxon>
    </lineage>
</organism>
<keyword evidence="2" id="KW-0442">Lipid degradation</keyword>
<sequence length="160" mass="18013">MCCCCGPTKAKTNPFPDSDLDQVEKRFHEFTRRTSTTPDFYPPGKVLHLAKVKSFKGRCCNKKSVFEPFWSSSVDFEQILISSLMWADHMPDFVLKVLKDTFERLKCDEDKGSTSSPPCRQPHHGLQRCLSDNGSCYITVLDSPTGAIVDQPGDVDLTFV</sequence>
<accession>A0A6S7JEC7</accession>
<evidence type="ECO:0000256" key="3">
    <source>
        <dbReference type="ARBA" id="ARBA00023098"/>
    </source>
</evidence>
<gene>
    <name evidence="4" type="ORF">PACLA_8A073494</name>
</gene>
<dbReference type="Proteomes" id="UP001152795">
    <property type="component" value="Unassembled WGS sequence"/>
</dbReference>
<dbReference type="EMBL" id="CACRXK020015679">
    <property type="protein sequence ID" value="CAB4028731.1"/>
    <property type="molecule type" value="Genomic_DNA"/>
</dbReference>
<dbReference type="GO" id="GO:0016298">
    <property type="term" value="F:lipase activity"/>
    <property type="evidence" value="ECO:0007669"/>
    <property type="project" value="TreeGrafter"/>
</dbReference>
<proteinExistence type="predicted"/>
<evidence type="ECO:0000313" key="4">
    <source>
        <dbReference type="EMBL" id="CAB4028731.1"/>
    </source>
</evidence>
<comment type="caution">
    <text evidence="4">The sequence shown here is derived from an EMBL/GenBank/DDBJ whole genome shotgun (WGS) entry which is preliminary data.</text>
</comment>
<protein>
    <submittedName>
        <fullName evidence="4">Sn1-specific diacylglycerol lipase alpha-like isoform X1</fullName>
    </submittedName>
</protein>
<keyword evidence="1" id="KW-0378">Hydrolase</keyword>
<evidence type="ECO:0000256" key="1">
    <source>
        <dbReference type="ARBA" id="ARBA00022801"/>
    </source>
</evidence>